<accession>A0A6I4UI22</accession>
<gene>
    <name evidence="3" type="ORF">FHS52_002124</name>
    <name evidence="4" type="ORF">GRI59_09095</name>
</gene>
<keyword evidence="1" id="KW-0472">Membrane</keyword>
<evidence type="ECO:0000313" key="5">
    <source>
        <dbReference type="Proteomes" id="UP000430021"/>
    </source>
</evidence>
<feature type="domain" description="DUF4329" evidence="2">
    <location>
        <begin position="46"/>
        <end position="160"/>
    </location>
</feature>
<dbReference type="Proteomes" id="UP000548685">
    <property type="component" value="Unassembled WGS sequence"/>
</dbReference>
<evidence type="ECO:0000313" key="4">
    <source>
        <dbReference type="EMBL" id="MXP38761.1"/>
    </source>
</evidence>
<feature type="transmembrane region" description="Helical" evidence="1">
    <location>
        <begin position="9"/>
        <end position="27"/>
    </location>
</feature>
<reference evidence="3 6" key="2">
    <citation type="submission" date="2020-08" db="EMBL/GenBank/DDBJ databases">
        <title>Genomic Encyclopedia of Type Strains, Phase IV (KMG-IV): sequencing the most valuable type-strain genomes for metagenomic binning, comparative biology and taxonomic classification.</title>
        <authorList>
            <person name="Goeker M."/>
        </authorList>
    </citation>
    <scope>NUCLEOTIDE SEQUENCE [LARGE SCALE GENOMIC DNA]</scope>
    <source>
        <strain evidence="3 6">DSM 8510</strain>
    </source>
</reference>
<protein>
    <submittedName>
        <fullName evidence="4">DUF4329 domain-containing protein</fullName>
    </submittedName>
</protein>
<sequence length="199" mass="21913">MFEGRNAKLVYTAIAIIWVVIVVRAAFNVKGPEGFVVTVAQSEVQAFARERLNAMQARSFAEKVELCAIVFETSTGELDATEVRVGDEATCDLRYFDEPGMAPLASIHTHGAFDENYDSEVPSLIDLEGDIESQIDGYVATPGGRLWRVNWQQQRAVLVCAEGCLRQDPAYRSCPGDPIAPAYSSPQLTARNRRPVVQC</sequence>
<dbReference type="Pfam" id="PF14220">
    <property type="entry name" value="DUF4329"/>
    <property type="match status" value="1"/>
</dbReference>
<organism evidence="4 5">
    <name type="scientific">Erythrobacter ramosus</name>
    <dbReference type="NCBI Taxonomy" id="35811"/>
    <lineage>
        <taxon>Bacteria</taxon>
        <taxon>Pseudomonadati</taxon>
        <taxon>Pseudomonadota</taxon>
        <taxon>Alphaproteobacteria</taxon>
        <taxon>Sphingomonadales</taxon>
        <taxon>Erythrobacteraceae</taxon>
        <taxon>Erythrobacter/Porphyrobacter group</taxon>
        <taxon>Erythrobacter</taxon>
    </lineage>
</organism>
<dbReference type="EMBL" id="JACICE010000002">
    <property type="protein sequence ID" value="MBB3776155.1"/>
    <property type="molecule type" value="Genomic_DNA"/>
</dbReference>
<dbReference type="EMBL" id="WTYB01000002">
    <property type="protein sequence ID" value="MXP38761.1"/>
    <property type="molecule type" value="Genomic_DNA"/>
</dbReference>
<evidence type="ECO:0000313" key="3">
    <source>
        <dbReference type="EMBL" id="MBB3776155.1"/>
    </source>
</evidence>
<keyword evidence="1" id="KW-1133">Transmembrane helix</keyword>
<keyword evidence="1" id="KW-0812">Transmembrane</keyword>
<proteinExistence type="predicted"/>
<dbReference type="OrthoDB" id="7850904at2"/>
<name>A0A6I4UI22_9SPHN</name>
<evidence type="ECO:0000256" key="1">
    <source>
        <dbReference type="SAM" id="Phobius"/>
    </source>
</evidence>
<comment type="caution">
    <text evidence="4">The sequence shown here is derived from an EMBL/GenBank/DDBJ whole genome shotgun (WGS) entry which is preliminary data.</text>
</comment>
<reference evidence="4 5" key="1">
    <citation type="submission" date="2019-12" db="EMBL/GenBank/DDBJ databases">
        <title>Genomic-based taxomic classification of the family Erythrobacteraceae.</title>
        <authorList>
            <person name="Xu L."/>
        </authorList>
    </citation>
    <scope>NUCLEOTIDE SEQUENCE [LARGE SCALE GENOMIC DNA]</scope>
    <source>
        <strain evidence="4 5">JCM 10282</strain>
    </source>
</reference>
<dbReference type="RefSeq" id="WP_160760875.1">
    <property type="nucleotide sequence ID" value="NZ_BAAADZ010000010.1"/>
</dbReference>
<keyword evidence="6" id="KW-1185">Reference proteome</keyword>
<evidence type="ECO:0000313" key="6">
    <source>
        <dbReference type="Proteomes" id="UP000548685"/>
    </source>
</evidence>
<dbReference type="Proteomes" id="UP000430021">
    <property type="component" value="Unassembled WGS sequence"/>
</dbReference>
<dbReference type="InterPro" id="IPR025479">
    <property type="entry name" value="DUF4329"/>
</dbReference>
<evidence type="ECO:0000259" key="2">
    <source>
        <dbReference type="Pfam" id="PF14220"/>
    </source>
</evidence>
<dbReference type="AlphaFoldDB" id="A0A6I4UI22"/>